<organism evidence="2 3">
    <name type="scientific">Phytophthora lilii</name>
    <dbReference type="NCBI Taxonomy" id="2077276"/>
    <lineage>
        <taxon>Eukaryota</taxon>
        <taxon>Sar</taxon>
        <taxon>Stramenopiles</taxon>
        <taxon>Oomycota</taxon>
        <taxon>Peronosporomycetes</taxon>
        <taxon>Peronosporales</taxon>
        <taxon>Peronosporaceae</taxon>
        <taxon>Phytophthora</taxon>
    </lineage>
</organism>
<gene>
    <name evidence="2" type="ORF">Plil01_001637600</name>
</gene>
<accession>A0A9W6XI32</accession>
<dbReference type="EMBL" id="BSXW01001880">
    <property type="protein sequence ID" value="GMF39722.1"/>
    <property type="molecule type" value="Genomic_DNA"/>
</dbReference>
<dbReference type="AlphaFoldDB" id="A0A9W6XI32"/>
<dbReference type="Proteomes" id="UP001165083">
    <property type="component" value="Unassembled WGS sequence"/>
</dbReference>
<reference evidence="2" key="1">
    <citation type="submission" date="2023-04" db="EMBL/GenBank/DDBJ databases">
        <title>Phytophthora lilii NBRC 32176.</title>
        <authorList>
            <person name="Ichikawa N."/>
            <person name="Sato H."/>
            <person name="Tonouchi N."/>
        </authorList>
    </citation>
    <scope>NUCLEOTIDE SEQUENCE</scope>
    <source>
        <strain evidence="2">NBRC 32176</strain>
    </source>
</reference>
<proteinExistence type="predicted"/>
<keyword evidence="3" id="KW-1185">Reference proteome</keyword>
<evidence type="ECO:0000313" key="3">
    <source>
        <dbReference type="Proteomes" id="UP001165083"/>
    </source>
</evidence>
<dbReference type="OrthoDB" id="126674at2759"/>
<evidence type="ECO:0000313" key="2">
    <source>
        <dbReference type="EMBL" id="GMF39722.1"/>
    </source>
</evidence>
<keyword evidence="1" id="KW-0175">Coiled coil</keyword>
<name>A0A9W6XI32_9STRA</name>
<comment type="caution">
    <text evidence="2">The sequence shown here is derived from an EMBL/GenBank/DDBJ whole genome shotgun (WGS) entry which is preliminary data.</text>
</comment>
<evidence type="ECO:0000256" key="1">
    <source>
        <dbReference type="SAM" id="Coils"/>
    </source>
</evidence>
<sequence length="694" mass="78837">MTLAFRSNHPTGKTARLLVSVRKTAAAKQIRLTPGLTSHSFRRGAAMHANDGTLAENWIIERGGWQLDRVNKAFGYMLGTTQADQRVARVFSGWSPKAGAHLPTLQALDQLILARAHQLQALLFSSSLSFADAALNLPDAVVDIFTATLVMHYLDLLLLSETSLLVRRMREVMAERAIGEAEVLAWSTTIRRASSSSPVSTTHVKDGTQTSAVLDLVKRQSEQIDVLILQNKRLEERLLAVEQSLRSPPMPFDGKCDEEVISNRNEFIEEFGIKKQDMPKKLNMSIFVLRNGIYWNYIDHTECYFNGKSYVVITSPYGTYEDEDVFMRATGFSKYKKLYSQDANTYIKVLENKMLYRNRRQQVDTKENEIPVPVEQVDVKLLNDDGLKLVLSRISFLQQQFSNYMNQKHHDKQTEILSSKISELSKIYETQIEQLKTQITTLETKIDIAKLPIHKTKEYESMLSNASESIVQYLSDLKESLDDVHFTNKCDKHYHISKNMLFDNYTQWCSRNNEKPLTFLKFKDKLIHYDSTILYKKMKLNDVQVWGFEFPFEGFFVSNPTCAAVWYEWFTAEPRVYASRAVKKTTLYDFRHAVGYMMLFLPGGFALDSASAAFKSEALSLGETAQENTLAFLKVNGSSAVAAGTAVKALRKLHKAGKLEAYITNFHQRVECGSVVDPTPSAALPAFIRLQPKH</sequence>
<feature type="coiled-coil region" evidence="1">
    <location>
        <begin position="217"/>
        <end position="244"/>
    </location>
</feature>
<protein>
    <submittedName>
        <fullName evidence="2">Unnamed protein product</fullName>
    </submittedName>
</protein>